<feature type="signal peptide" evidence="1">
    <location>
        <begin position="1"/>
        <end position="24"/>
    </location>
</feature>
<keyword evidence="1" id="KW-0732">Signal</keyword>
<evidence type="ECO:0000313" key="2">
    <source>
        <dbReference type="EMBL" id="MBB3048666.1"/>
    </source>
</evidence>
<dbReference type="Proteomes" id="UP000537130">
    <property type="component" value="Unassembled WGS sequence"/>
</dbReference>
<protein>
    <recommendedName>
        <fullName evidence="4">Porin</fullName>
    </recommendedName>
</protein>
<organism evidence="2 3">
    <name type="scientific">Litorivivens lipolytica</name>
    <dbReference type="NCBI Taxonomy" id="1524264"/>
    <lineage>
        <taxon>Bacteria</taxon>
        <taxon>Pseudomonadati</taxon>
        <taxon>Pseudomonadota</taxon>
        <taxon>Gammaproteobacteria</taxon>
        <taxon>Litorivivens</taxon>
    </lineage>
</organism>
<feature type="chain" id="PRO_5030517447" description="Porin" evidence="1">
    <location>
        <begin position="25"/>
        <end position="396"/>
    </location>
</feature>
<gene>
    <name evidence="2" type="ORF">FHR99_002940</name>
</gene>
<sequence length="396" mass="44510">MRKHLLLSPLLVAASLFSPLSANAELRWSAFATLGAVYNQDDKVKFIRNLSQPSGPEGSWSTLPDTIVGGQLHYFGDSNWDAMLQAVSTYDYTSNYVPRITWAYARYSPNPDFSVRFGRIGYDAYMQGDSRNIGFATVTVRPPIEYYGTVEMTYIDGVDVVFQRPIGEGIGVAKLFYGYNDEEVPLEDGENLELEGTPVVGGYLEYQWSDWRVRAGVSNLKFNNTVPSLSDSRAALKATGFPPAVAAADQLDNKDTHLTNWNIGTLYNGSDWYLQLLYGRRQSESRVLADADTYYALLGHRFGRFMPYLGFAQSDAQASFIPLGIPGMAPFRSTLFEQENWHTGVRFDISNNMSLKVQVEYIHADETQDAYFREVEPDWDGDTAVFSIALDMIFQE</sequence>
<keyword evidence="3" id="KW-1185">Reference proteome</keyword>
<dbReference type="Gene3D" id="2.40.160.10">
    <property type="entry name" value="Porin"/>
    <property type="match status" value="1"/>
</dbReference>
<dbReference type="AlphaFoldDB" id="A0A7W4W731"/>
<name>A0A7W4W731_9GAMM</name>
<proteinExistence type="predicted"/>
<dbReference type="RefSeq" id="WP_183411435.1">
    <property type="nucleotide sequence ID" value="NZ_JACHWY010000003.1"/>
</dbReference>
<evidence type="ECO:0008006" key="4">
    <source>
        <dbReference type="Google" id="ProtNLM"/>
    </source>
</evidence>
<dbReference type="InterPro" id="IPR023614">
    <property type="entry name" value="Porin_dom_sf"/>
</dbReference>
<dbReference type="EMBL" id="JACHWY010000003">
    <property type="protein sequence ID" value="MBB3048666.1"/>
    <property type="molecule type" value="Genomic_DNA"/>
</dbReference>
<evidence type="ECO:0000256" key="1">
    <source>
        <dbReference type="SAM" id="SignalP"/>
    </source>
</evidence>
<accession>A0A7W4W731</accession>
<dbReference type="SUPFAM" id="SSF56935">
    <property type="entry name" value="Porins"/>
    <property type="match status" value="1"/>
</dbReference>
<evidence type="ECO:0000313" key="3">
    <source>
        <dbReference type="Proteomes" id="UP000537130"/>
    </source>
</evidence>
<comment type="caution">
    <text evidence="2">The sequence shown here is derived from an EMBL/GenBank/DDBJ whole genome shotgun (WGS) entry which is preliminary data.</text>
</comment>
<reference evidence="2 3" key="1">
    <citation type="submission" date="2020-08" db="EMBL/GenBank/DDBJ databases">
        <title>Genomic Encyclopedia of Type Strains, Phase III (KMG-III): the genomes of soil and plant-associated and newly described type strains.</title>
        <authorList>
            <person name="Whitman W."/>
        </authorList>
    </citation>
    <scope>NUCLEOTIDE SEQUENCE [LARGE SCALE GENOMIC DNA]</scope>
    <source>
        <strain evidence="2 3">CECT 8654</strain>
    </source>
</reference>